<dbReference type="EMBL" id="PQIB02000001">
    <property type="protein sequence ID" value="RLN40068.1"/>
    <property type="molecule type" value="Genomic_DNA"/>
</dbReference>
<evidence type="ECO:0000313" key="2">
    <source>
        <dbReference type="Proteomes" id="UP000275267"/>
    </source>
</evidence>
<sequence>MEQLNRDLPDNDDDHFWVHCDEKQHREMNQRLALYRIRAREFGASALRKEEHRGIDEANLKAIYPPNVLEDNGYFKSYEHKFDWYFDPQYCNYARFQDYQRLMLRNNGEYEQWEDYRKAGSTLEGDQEFVQLWEKLLSNTKLIEFFLTDNSCKFNTHVTHIDEKIPKRKTYYNYAKKKLSIAKEIGLSMHRFVRLHVHITR</sequence>
<dbReference type="Proteomes" id="UP000275267">
    <property type="component" value="Unassembled WGS sequence"/>
</dbReference>
<keyword evidence="2" id="KW-1185">Reference proteome</keyword>
<dbReference type="OrthoDB" id="692695at2759"/>
<evidence type="ECO:0000313" key="1">
    <source>
        <dbReference type="EMBL" id="RLN40068.1"/>
    </source>
</evidence>
<reference evidence="2" key="1">
    <citation type="journal article" date="2019" name="Nat. Commun.">
        <title>The genome of broomcorn millet.</title>
        <authorList>
            <person name="Zou C."/>
            <person name="Miki D."/>
            <person name="Li D."/>
            <person name="Tang Q."/>
            <person name="Xiao L."/>
            <person name="Rajput S."/>
            <person name="Deng P."/>
            <person name="Jia W."/>
            <person name="Huang R."/>
            <person name="Zhang M."/>
            <person name="Sun Y."/>
            <person name="Hu J."/>
            <person name="Fu X."/>
            <person name="Schnable P.S."/>
            <person name="Li F."/>
            <person name="Zhang H."/>
            <person name="Feng B."/>
            <person name="Zhu X."/>
            <person name="Liu R."/>
            <person name="Schnable J.C."/>
            <person name="Zhu J.-K."/>
            <person name="Zhang H."/>
        </authorList>
    </citation>
    <scope>NUCLEOTIDE SEQUENCE [LARGE SCALE GENOMIC DNA]</scope>
</reference>
<comment type="caution">
    <text evidence="1">The sequence shown here is derived from an EMBL/GenBank/DDBJ whole genome shotgun (WGS) entry which is preliminary data.</text>
</comment>
<protein>
    <submittedName>
        <fullName evidence="1">Uncharacterized protein</fullName>
    </submittedName>
</protein>
<accession>A0A3L6TLQ8</accession>
<gene>
    <name evidence="1" type="ORF">C2845_PM01G22710</name>
</gene>
<dbReference type="AlphaFoldDB" id="A0A3L6TLQ8"/>
<dbReference type="PANTHER" id="PTHR34480:SF11">
    <property type="entry name" value="OS05G0173500 PROTEIN"/>
    <property type="match status" value="1"/>
</dbReference>
<organism evidence="1 2">
    <name type="scientific">Panicum miliaceum</name>
    <name type="common">Proso millet</name>
    <name type="synonym">Broomcorn millet</name>
    <dbReference type="NCBI Taxonomy" id="4540"/>
    <lineage>
        <taxon>Eukaryota</taxon>
        <taxon>Viridiplantae</taxon>
        <taxon>Streptophyta</taxon>
        <taxon>Embryophyta</taxon>
        <taxon>Tracheophyta</taxon>
        <taxon>Spermatophyta</taxon>
        <taxon>Magnoliopsida</taxon>
        <taxon>Liliopsida</taxon>
        <taxon>Poales</taxon>
        <taxon>Poaceae</taxon>
        <taxon>PACMAD clade</taxon>
        <taxon>Panicoideae</taxon>
        <taxon>Panicodae</taxon>
        <taxon>Paniceae</taxon>
        <taxon>Panicinae</taxon>
        <taxon>Panicum</taxon>
        <taxon>Panicum sect. Panicum</taxon>
    </lineage>
</organism>
<name>A0A3L6TLQ8_PANMI</name>
<dbReference type="PANTHER" id="PTHR34480">
    <property type="entry name" value="OS01G0967800 PROTEIN-RELATED"/>
    <property type="match status" value="1"/>
</dbReference>
<proteinExistence type="predicted"/>